<dbReference type="Proteomes" id="UP000015104">
    <property type="component" value="Unassembled WGS sequence"/>
</dbReference>
<proteinExistence type="predicted"/>
<protein>
    <submittedName>
        <fullName evidence="1">Uncharacterized protein</fullName>
    </submittedName>
</protein>
<sequence>MTNNDYALLVEWCASINMKFNELERNLIKWKSKLATLTLQSDNNKTWIHLSLKDIKEETNDVIRLMGLIQTSLADKDPRSDYYKYGIDELKYFTYNWEFILRPEVEKIYNQHEKFIIQDKSQSSAEAFTDNTNALR</sequence>
<evidence type="ECO:0000313" key="1">
    <source>
        <dbReference type="EnsemblMetazoa" id="tetur37g00090.1"/>
    </source>
</evidence>
<reference evidence="2" key="1">
    <citation type="submission" date="2011-08" db="EMBL/GenBank/DDBJ databases">
        <authorList>
            <person name="Rombauts S."/>
        </authorList>
    </citation>
    <scope>NUCLEOTIDE SEQUENCE</scope>
    <source>
        <strain evidence="2">London</strain>
    </source>
</reference>
<evidence type="ECO:0000313" key="2">
    <source>
        <dbReference type="Proteomes" id="UP000015104"/>
    </source>
</evidence>
<reference evidence="1" key="2">
    <citation type="submission" date="2015-06" db="UniProtKB">
        <authorList>
            <consortium name="EnsemblMetazoa"/>
        </authorList>
    </citation>
    <scope>IDENTIFICATION</scope>
</reference>
<dbReference type="HOGENOM" id="CLU_1878059_0_0_1"/>
<organism evidence="1 2">
    <name type="scientific">Tetranychus urticae</name>
    <name type="common">Two-spotted spider mite</name>
    <dbReference type="NCBI Taxonomy" id="32264"/>
    <lineage>
        <taxon>Eukaryota</taxon>
        <taxon>Metazoa</taxon>
        <taxon>Ecdysozoa</taxon>
        <taxon>Arthropoda</taxon>
        <taxon>Chelicerata</taxon>
        <taxon>Arachnida</taxon>
        <taxon>Acari</taxon>
        <taxon>Acariformes</taxon>
        <taxon>Trombidiformes</taxon>
        <taxon>Prostigmata</taxon>
        <taxon>Eleutherengona</taxon>
        <taxon>Raphignathae</taxon>
        <taxon>Tetranychoidea</taxon>
        <taxon>Tetranychidae</taxon>
        <taxon>Tetranychus</taxon>
    </lineage>
</organism>
<dbReference type="EnsemblMetazoa" id="tetur37g00090.1">
    <property type="protein sequence ID" value="tetur37g00090.1"/>
    <property type="gene ID" value="tetur37g00090"/>
</dbReference>
<keyword evidence="2" id="KW-1185">Reference proteome</keyword>
<name>T1L3Y0_TETUR</name>
<accession>T1L3Y0</accession>
<dbReference type="EMBL" id="CAEY01001062">
    <property type="status" value="NOT_ANNOTATED_CDS"/>
    <property type="molecule type" value="Genomic_DNA"/>
</dbReference>
<dbReference type="AlphaFoldDB" id="T1L3Y0"/>